<dbReference type="InterPro" id="IPR001482">
    <property type="entry name" value="T2SS/T4SS_dom"/>
</dbReference>
<evidence type="ECO:0000256" key="1">
    <source>
        <dbReference type="ARBA" id="ARBA00006611"/>
    </source>
</evidence>
<dbReference type="Proteomes" id="UP000219669">
    <property type="component" value="Unassembled WGS sequence"/>
</dbReference>
<gene>
    <name evidence="3" type="ORF">SAMN02746062_01264</name>
</gene>
<dbReference type="AlphaFoldDB" id="A0A286EC54"/>
<feature type="domain" description="Bacterial type II secretion system protein E" evidence="2">
    <location>
        <begin position="74"/>
        <end position="349"/>
    </location>
</feature>
<keyword evidence="4" id="KW-1185">Reference proteome</keyword>
<dbReference type="InterPro" id="IPR050921">
    <property type="entry name" value="T4SS_GSP_E_ATPase"/>
</dbReference>
<dbReference type="EMBL" id="OCNF01000009">
    <property type="protein sequence ID" value="SOD68468.1"/>
    <property type="molecule type" value="Genomic_DNA"/>
</dbReference>
<evidence type="ECO:0000313" key="3">
    <source>
        <dbReference type="EMBL" id="SOD68468.1"/>
    </source>
</evidence>
<dbReference type="InterPro" id="IPR027417">
    <property type="entry name" value="P-loop_NTPase"/>
</dbReference>
<dbReference type="GO" id="GO:0016887">
    <property type="term" value="F:ATP hydrolysis activity"/>
    <property type="evidence" value="ECO:0007669"/>
    <property type="project" value="InterPro"/>
</dbReference>
<name>A0A286EC54_9NEIS</name>
<comment type="similarity">
    <text evidence="1">Belongs to the GSP E family.</text>
</comment>
<dbReference type="SUPFAM" id="SSF52540">
    <property type="entry name" value="P-loop containing nucleoside triphosphate hydrolases"/>
    <property type="match status" value="1"/>
</dbReference>
<sequence length="448" mass="49682">MSEQNKPDVAALLSGLVNDYKNTHPELAAKERAQARMAASEAVSRGEMPAVGGMGAGMPMGGGMAGQAPMLGGTAQLHPLLEKMAAECEKRLASDIFISAGFPPSFKINGELIPVPLKPLSSSDTQMLVYSTMAPDQRIKFDKELELNYSVMSSAGVRFRVNAYHEQGRVGMVWRRITTKILTVDDLQLPQGLKELAMQPRGLLILAGATGSGKSTSMAAMLDWRNKHAAGHIVTIEDPVEYLHKPIKSIFTQRELGVDTNSWSMAVQSAMRQAPDVVCVGEVRNEHTMEYALQLAQTGHLCIFTIHANNAVQTIERIMNFYPEERHQQVLMDLALNVVGIIGQRLARLKEGGRTAIVDLLINTPAMQDHIFKGELMEAMSLMNRSEVDGMQTFDQDLFRLYTEGRITYDEALRQAESVNDLRLRIKLWEEGNAETHIFERVNELTFN</sequence>
<accession>A0A286EC54</accession>
<dbReference type="Pfam" id="PF00437">
    <property type="entry name" value="T2SSE"/>
    <property type="match status" value="1"/>
</dbReference>
<dbReference type="InterPro" id="IPR006321">
    <property type="entry name" value="PilT/PilU"/>
</dbReference>
<dbReference type="PANTHER" id="PTHR30486:SF12">
    <property type="entry name" value="TYPE IV PILUS ATPASE PILU"/>
    <property type="match status" value="1"/>
</dbReference>
<dbReference type="NCBIfam" id="TIGR01420">
    <property type="entry name" value="pilT_fam"/>
    <property type="match status" value="1"/>
</dbReference>
<organism evidence="3 4">
    <name type="scientific">Alysiella filiformis DSM 16848</name>
    <dbReference type="NCBI Taxonomy" id="1120981"/>
    <lineage>
        <taxon>Bacteria</taxon>
        <taxon>Pseudomonadati</taxon>
        <taxon>Pseudomonadota</taxon>
        <taxon>Betaproteobacteria</taxon>
        <taxon>Neisseriales</taxon>
        <taxon>Neisseriaceae</taxon>
        <taxon>Alysiella</taxon>
    </lineage>
</organism>
<dbReference type="GO" id="GO:0005524">
    <property type="term" value="F:ATP binding"/>
    <property type="evidence" value="ECO:0007669"/>
    <property type="project" value="InterPro"/>
</dbReference>
<dbReference type="Gene3D" id="3.40.50.300">
    <property type="entry name" value="P-loop containing nucleotide triphosphate hydrolases"/>
    <property type="match status" value="1"/>
</dbReference>
<protein>
    <submittedName>
        <fullName evidence="3">Twitching motility protein PilU</fullName>
    </submittedName>
</protein>
<evidence type="ECO:0000313" key="4">
    <source>
        <dbReference type="Proteomes" id="UP000219669"/>
    </source>
</evidence>
<dbReference type="OrthoDB" id="5790493at2"/>
<evidence type="ECO:0000259" key="2">
    <source>
        <dbReference type="Pfam" id="PF00437"/>
    </source>
</evidence>
<dbReference type="CDD" id="cd01131">
    <property type="entry name" value="PilT"/>
    <property type="match status" value="1"/>
</dbReference>
<reference evidence="3 4" key="1">
    <citation type="submission" date="2017-09" db="EMBL/GenBank/DDBJ databases">
        <authorList>
            <person name="Ehlers B."/>
            <person name="Leendertz F.H."/>
        </authorList>
    </citation>
    <scope>NUCLEOTIDE SEQUENCE [LARGE SCALE GENOMIC DNA]</scope>
    <source>
        <strain evidence="3 4">DSM 16848</strain>
    </source>
</reference>
<proteinExistence type="inferred from homology"/>
<dbReference type="Gene3D" id="3.30.450.90">
    <property type="match status" value="1"/>
</dbReference>
<dbReference type="PANTHER" id="PTHR30486">
    <property type="entry name" value="TWITCHING MOTILITY PROTEIN PILT"/>
    <property type="match status" value="1"/>
</dbReference>